<dbReference type="PANTHER" id="PTHR48200">
    <property type="entry name" value="PROTEIN, PUTATIVE-RELATED"/>
    <property type="match status" value="1"/>
</dbReference>
<dbReference type="Pfam" id="PF24924">
    <property type="entry name" value="DUF7745"/>
    <property type="match status" value="1"/>
</dbReference>
<feature type="domain" description="DUF7745" evidence="1">
    <location>
        <begin position="14"/>
        <end position="52"/>
    </location>
</feature>
<reference evidence="2 3" key="1">
    <citation type="journal article" date="2019" name="Genome Biol. Evol.">
        <title>Insights into the evolution of the New World diploid cottons (Gossypium, subgenus Houzingenia) based on genome sequencing.</title>
        <authorList>
            <person name="Grover C.E."/>
            <person name="Arick M.A. 2nd"/>
            <person name="Thrash A."/>
            <person name="Conover J.L."/>
            <person name="Sanders W.S."/>
            <person name="Peterson D.G."/>
            <person name="Frelichowski J.E."/>
            <person name="Scheffler J.A."/>
            <person name="Scheffler B.E."/>
            <person name="Wendel J.F."/>
        </authorList>
    </citation>
    <scope>NUCLEOTIDE SEQUENCE [LARGE SCALE GENOMIC DNA]</scope>
    <source>
        <strain evidence="2">27</strain>
        <tissue evidence="2">Leaf</tissue>
    </source>
</reference>
<evidence type="ECO:0000259" key="1">
    <source>
        <dbReference type="Pfam" id="PF24924"/>
    </source>
</evidence>
<evidence type="ECO:0000313" key="2">
    <source>
        <dbReference type="EMBL" id="MBA0617417.1"/>
    </source>
</evidence>
<evidence type="ECO:0000313" key="3">
    <source>
        <dbReference type="Proteomes" id="UP000593561"/>
    </source>
</evidence>
<organism evidence="2 3">
    <name type="scientific">Gossypium davidsonii</name>
    <name type="common">Davidson's cotton</name>
    <name type="synonym">Gossypium klotzschianum subsp. davidsonii</name>
    <dbReference type="NCBI Taxonomy" id="34287"/>
    <lineage>
        <taxon>Eukaryota</taxon>
        <taxon>Viridiplantae</taxon>
        <taxon>Streptophyta</taxon>
        <taxon>Embryophyta</taxon>
        <taxon>Tracheophyta</taxon>
        <taxon>Spermatophyta</taxon>
        <taxon>Magnoliopsida</taxon>
        <taxon>eudicotyledons</taxon>
        <taxon>Gunneridae</taxon>
        <taxon>Pentapetalae</taxon>
        <taxon>rosids</taxon>
        <taxon>malvids</taxon>
        <taxon>Malvales</taxon>
        <taxon>Malvaceae</taxon>
        <taxon>Malvoideae</taxon>
        <taxon>Gossypium</taxon>
    </lineage>
</organism>
<protein>
    <recommendedName>
        <fullName evidence="1">DUF7745 domain-containing protein</fullName>
    </recommendedName>
</protein>
<name>A0A7J8RU88_GOSDV</name>
<keyword evidence="3" id="KW-1185">Reference proteome</keyword>
<dbReference type="EMBL" id="JABFAC010000007">
    <property type="protein sequence ID" value="MBA0617417.1"/>
    <property type="molecule type" value="Genomic_DNA"/>
</dbReference>
<accession>A0A7J8RU88</accession>
<proteinExistence type="predicted"/>
<sequence>MVTDLCDRLDKRVSPVPVILAKTFRSLNACQRAGNGRFIRCAQLLLTWFHSHF</sequence>
<dbReference type="AlphaFoldDB" id="A0A7J8RU88"/>
<dbReference type="Proteomes" id="UP000593561">
    <property type="component" value="Unassembled WGS sequence"/>
</dbReference>
<gene>
    <name evidence="2" type="ORF">Godav_026866</name>
</gene>
<comment type="caution">
    <text evidence="2">The sequence shown here is derived from an EMBL/GenBank/DDBJ whole genome shotgun (WGS) entry which is preliminary data.</text>
</comment>
<dbReference type="PANTHER" id="PTHR48200:SF1">
    <property type="entry name" value="AMINOTRANSFERASE-LIKE PLANT MOBILE DOMAIN-CONTAINING PROTEIN"/>
    <property type="match status" value="1"/>
</dbReference>
<dbReference type="InterPro" id="IPR056647">
    <property type="entry name" value="DUF7745"/>
</dbReference>